<dbReference type="Proteomes" id="UP000607397">
    <property type="component" value="Unassembled WGS sequence"/>
</dbReference>
<sequence>MADNVQQLILLVGILAGLPVAPAVAETAPPTHGSPVSTEAADLRLAQGLTQITGVRVVSGSDGWQLFLDADGDLAQPTLATVGNALIVDIDNATLALPEGDRFDLNNPTEDIALISVNAIGANQVRIAITGLDGPPTATVSSVGSGLALTIGPTVARSETSDDTLRIAVTGSGDEGYNPTQSSTATGTETPLRDVPFSVQVIPRAVIEDRNVAELGKALETASGVVSAGGRGSSVFGPGFFIRGFNSRGGIFRDGIQSNSLAPLSSQDLERVEVLKGPASILFGQGEPGGIINLVSKKPLPEPRYATSLTIGNFDSYRGDFDISGPLTPDQNLRYRLNFSYEDYGSFRDFVNGKRLLISPILAWDITDKTSIEFYGQHTWDRETIDEGIPVGASGIIDIPRNRFLNEDFGEFSQSQFNLGYRFRHEFSDSLSLRHSLQYQQYSPERFVPFFDDFDETTGLLARSAYFAGGTYRRFFTNVEAIGKFNTGSVKHQVLFGVEYRNTLEKPEFQFGIPYPAINVFNPVYTRTPFAVNPFFFRDDRIQTIGIYLQDQIEILENLKLLAGVRYDWSDQFRTTQILGEPREEFEQTDSAFSPRFGLIYQPIEPVSLYASYTTSFSPSFGASLNADGSNFDPETGRQIELGVKADVTDQLSINFALFDIRRQNVQTPDPNNPQFSLQTGEVASRGLELSVNGSILPGWNLTAAYTFLDAFVSKDNTFAVGNQLANIPDHQFSLWSTYEIQSGNLQGLGLGLGFFYLSDRPGNLDNTFTLPSYFRTDAALFYRRNNWRVQLNLENLFNINYFTVSDEFLGVTPGAPLTVSGKVSVEF</sequence>
<evidence type="ECO:0000256" key="14">
    <source>
        <dbReference type="RuleBase" id="RU003357"/>
    </source>
</evidence>
<feature type="domain" description="AMIN" evidence="19">
    <location>
        <begin position="55"/>
        <end position="134"/>
    </location>
</feature>
<evidence type="ECO:0000256" key="3">
    <source>
        <dbReference type="ARBA" id="ARBA00022448"/>
    </source>
</evidence>
<keyword evidence="10 14" id="KW-0798">TonB box</keyword>
<keyword evidence="20" id="KW-0675">Receptor</keyword>
<keyword evidence="11 13" id="KW-0472">Membrane</keyword>
<dbReference type="RefSeq" id="WP_161825929.1">
    <property type="nucleotide sequence ID" value="NZ_WVIC01000026.1"/>
</dbReference>
<dbReference type="FunFam" id="2.40.170.20:FF:000005">
    <property type="entry name" value="TonB-dependent siderophore receptor"/>
    <property type="match status" value="1"/>
</dbReference>
<feature type="signal peptide" evidence="16">
    <location>
        <begin position="1"/>
        <end position="25"/>
    </location>
</feature>
<dbReference type="EMBL" id="WVIC01000026">
    <property type="protein sequence ID" value="NCJ07452.1"/>
    <property type="molecule type" value="Genomic_DNA"/>
</dbReference>
<keyword evidence="9" id="KW-0406">Ion transport</keyword>
<evidence type="ECO:0000256" key="6">
    <source>
        <dbReference type="ARBA" id="ARBA00022692"/>
    </source>
</evidence>
<dbReference type="GO" id="GO:0015891">
    <property type="term" value="P:siderophore transport"/>
    <property type="evidence" value="ECO:0007669"/>
    <property type="project" value="InterPro"/>
</dbReference>
<evidence type="ECO:0000256" key="12">
    <source>
        <dbReference type="ARBA" id="ARBA00023237"/>
    </source>
</evidence>
<proteinExistence type="inferred from homology"/>
<keyword evidence="5" id="KW-0410">Iron transport</keyword>
<dbReference type="Pfam" id="PF00593">
    <property type="entry name" value="TonB_dep_Rec_b-barrel"/>
    <property type="match status" value="1"/>
</dbReference>
<protein>
    <submittedName>
        <fullName evidence="20">TonB-dependent siderophore receptor</fullName>
    </submittedName>
</protein>
<dbReference type="PANTHER" id="PTHR32552:SF68">
    <property type="entry name" value="FERRICHROME OUTER MEMBRANE TRANSPORTER_PHAGE RECEPTOR"/>
    <property type="match status" value="1"/>
</dbReference>
<feature type="domain" description="TonB-dependent receptor-like beta-barrel" evidence="17">
    <location>
        <begin position="379"/>
        <end position="797"/>
    </location>
</feature>
<comment type="caution">
    <text evidence="20">The sequence shown here is derived from an EMBL/GenBank/DDBJ whole genome shotgun (WGS) entry which is preliminary data.</text>
</comment>
<evidence type="ECO:0000256" key="9">
    <source>
        <dbReference type="ARBA" id="ARBA00023065"/>
    </source>
</evidence>
<dbReference type="CDD" id="cd01347">
    <property type="entry name" value="ligand_gated_channel"/>
    <property type="match status" value="1"/>
</dbReference>
<feature type="region of interest" description="Disordered" evidence="15">
    <location>
        <begin position="169"/>
        <end position="190"/>
    </location>
</feature>
<evidence type="ECO:0000256" key="4">
    <source>
        <dbReference type="ARBA" id="ARBA00022452"/>
    </source>
</evidence>
<dbReference type="Pfam" id="PF11741">
    <property type="entry name" value="AMIN"/>
    <property type="match status" value="1"/>
</dbReference>
<dbReference type="Gene3D" id="2.170.130.10">
    <property type="entry name" value="TonB-dependent receptor, plug domain"/>
    <property type="match status" value="1"/>
</dbReference>
<evidence type="ECO:0000313" key="20">
    <source>
        <dbReference type="EMBL" id="NCJ07452.1"/>
    </source>
</evidence>
<dbReference type="InterPro" id="IPR036942">
    <property type="entry name" value="Beta-barrel_TonB_sf"/>
</dbReference>
<keyword evidence="6 13" id="KW-0812">Transmembrane</keyword>
<dbReference type="InterPro" id="IPR000531">
    <property type="entry name" value="Beta-barrel_TonB"/>
</dbReference>
<dbReference type="GO" id="GO:0009279">
    <property type="term" value="C:cell outer membrane"/>
    <property type="evidence" value="ECO:0007669"/>
    <property type="project" value="UniProtKB-SubCell"/>
</dbReference>
<evidence type="ECO:0000256" key="10">
    <source>
        <dbReference type="ARBA" id="ARBA00023077"/>
    </source>
</evidence>
<evidence type="ECO:0000256" key="16">
    <source>
        <dbReference type="SAM" id="SignalP"/>
    </source>
</evidence>
<accession>A0A8K2A0E4</accession>
<reference evidence="20" key="1">
    <citation type="submission" date="2019-12" db="EMBL/GenBank/DDBJ databases">
        <title>High-Quality draft genome sequences of three cyanobacteria isolated from the limestone walls of the Old Cathedral of Coimbra.</title>
        <authorList>
            <person name="Tiago I."/>
            <person name="Soares F."/>
            <person name="Portugal A."/>
        </authorList>
    </citation>
    <scope>NUCLEOTIDE SEQUENCE [LARGE SCALE GENOMIC DNA]</scope>
    <source>
        <strain evidence="20">C</strain>
    </source>
</reference>
<evidence type="ECO:0000313" key="21">
    <source>
        <dbReference type="Proteomes" id="UP000607397"/>
    </source>
</evidence>
<evidence type="ECO:0000256" key="11">
    <source>
        <dbReference type="ARBA" id="ARBA00023136"/>
    </source>
</evidence>
<dbReference type="NCBIfam" id="TIGR01783">
    <property type="entry name" value="TonB-siderophor"/>
    <property type="match status" value="1"/>
</dbReference>
<dbReference type="InterPro" id="IPR039426">
    <property type="entry name" value="TonB-dep_rcpt-like"/>
</dbReference>
<feature type="chain" id="PRO_5035475330" evidence="16">
    <location>
        <begin position="26"/>
        <end position="828"/>
    </location>
</feature>
<evidence type="ECO:0000259" key="17">
    <source>
        <dbReference type="Pfam" id="PF00593"/>
    </source>
</evidence>
<dbReference type="GO" id="GO:0038023">
    <property type="term" value="F:signaling receptor activity"/>
    <property type="evidence" value="ECO:0007669"/>
    <property type="project" value="InterPro"/>
</dbReference>
<dbReference type="Gene3D" id="2.40.170.20">
    <property type="entry name" value="TonB-dependent receptor, beta-barrel domain"/>
    <property type="match status" value="1"/>
</dbReference>
<dbReference type="SUPFAM" id="SSF56935">
    <property type="entry name" value="Porins"/>
    <property type="match status" value="1"/>
</dbReference>
<organism evidence="20 21">
    <name type="scientific">Petrachloros mirabilis ULC683</name>
    <dbReference type="NCBI Taxonomy" id="2781853"/>
    <lineage>
        <taxon>Bacteria</taxon>
        <taxon>Bacillati</taxon>
        <taxon>Cyanobacteriota</taxon>
        <taxon>Cyanophyceae</taxon>
        <taxon>Synechococcales</taxon>
        <taxon>Petrachlorosaceae</taxon>
        <taxon>Petrachloros</taxon>
        <taxon>Petrachloros mirabilis</taxon>
    </lineage>
</organism>
<name>A0A8K2A0E4_9CYAN</name>
<dbReference type="Pfam" id="PF07715">
    <property type="entry name" value="Plug"/>
    <property type="match status" value="1"/>
</dbReference>
<comment type="subcellular location">
    <subcellularLocation>
        <location evidence="1 13">Cell outer membrane</location>
        <topology evidence="1 13">Multi-pass membrane protein</topology>
    </subcellularLocation>
</comment>
<dbReference type="InterPro" id="IPR037066">
    <property type="entry name" value="Plug_dom_sf"/>
</dbReference>
<evidence type="ECO:0000256" key="8">
    <source>
        <dbReference type="ARBA" id="ARBA00023004"/>
    </source>
</evidence>
<dbReference type="InterPro" id="IPR010105">
    <property type="entry name" value="TonB_sidphr_rcpt"/>
</dbReference>
<comment type="similarity">
    <text evidence="2 13 14">Belongs to the TonB-dependent receptor family.</text>
</comment>
<keyword evidence="3 13" id="KW-0813">Transport</keyword>
<keyword evidence="7 16" id="KW-0732">Signal</keyword>
<evidence type="ECO:0000259" key="19">
    <source>
        <dbReference type="Pfam" id="PF11741"/>
    </source>
</evidence>
<keyword evidence="8" id="KW-0408">Iron</keyword>
<evidence type="ECO:0000259" key="18">
    <source>
        <dbReference type="Pfam" id="PF07715"/>
    </source>
</evidence>
<keyword evidence="21" id="KW-1185">Reference proteome</keyword>
<evidence type="ECO:0000256" key="1">
    <source>
        <dbReference type="ARBA" id="ARBA00004571"/>
    </source>
</evidence>
<dbReference type="PANTHER" id="PTHR32552">
    <property type="entry name" value="FERRICHROME IRON RECEPTOR-RELATED"/>
    <property type="match status" value="1"/>
</dbReference>
<dbReference type="AlphaFoldDB" id="A0A8K2A0E4"/>
<feature type="domain" description="TonB-dependent receptor plug" evidence="18">
    <location>
        <begin position="192"/>
        <end position="291"/>
    </location>
</feature>
<evidence type="ECO:0000256" key="2">
    <source>
        <dbReference type="ARBA" id="ARBA00009810"/>
    </source>
</evidence>
<dbReference type="InterPro" id="IPR012910">
    <property type="entry name" value="Plug_dom"/>
</dbReference>
<keyword evidence="12 13" id="KW-0998">Cell outer membrane</keyword>
<evidence type="ECO:0000256" key="7">
    <source>
        <dbReference type="ARBA" id="ARBA00022729"/>
    </source>
</evidence>
<evidence type="ECO:0000256" key="13">
    <source>
        <dbReference type="PROSITE-ProRule" id="PRU01360"/>
    </source>
</evidence>
<dbReference type="FunFam" id="2.170.130.10:FF:000001">
    <property type="entry name" value="Catecholate siderophore TonB-dependent receptor"/>
    <property type="match status" value="1"/>
</dbReference>
<dbReference type="PROSITE" id="PS52016">
    <property type="entry name" value="TONB_DEPENDENT_REC_3"/>
    <property type="match status" value="1"/>
</dbReference>
<keyword evidence="4 13" id="KW-1134">Transmembrane beta strand</keyword>
<dbReference type="GO" id="GO:0015344">
    <property type="term" value="F:siderophore uptake transmembrane transporter activity"/>
    <property type="evidence" value="ECO:0007669"/>
    <property type="project" value="TreeGrafter"/>
</dbReference>
<gene>
    <name evidence="20" type="ORF">GS597_13225</name>
</gene>
<feature type="compositionally biased region" description="Polar residues" evidence="15">
    <location>
        <begin position="178"/>
        <end position="189"/>
    </location>
</feature>
<evidence type="ECO:0000256" key="15">
    <source>
        <dbReference type="SAM" id="MobiDB-lite"/>
    </source>
</evidence>
<evidence type="ECO:0000256" key="5">
    <source>
        <dbReference type="ARBA" id="ARBA00022496"/>
    </source>
</evidence>
<dbReference type="InterPro" id="IPR021731">
    <property type="entry name" value="AMIN_dom"/>
</dbReference>